<protein>
    <submittedName>
        <fullName evidence="2">Uncharacterized protein</fullName>
    </submittedName>
</protein>
<keyword evidence="3" id="KW-1185">Reference proteome</keyword>
<sequence length="135" mass="15302">MGRKLKVGRTKEGDFYTNISENLMLRTRLMKKTSGSRDKAWSQSPQMCHPKSRESQGQPVRTDTALSFDQIANESDIQEWILQLEDMPAGKRAGGGLPQILAAHRFCRDEALRVKEHNKCKILGPLFDNFGGQRL</sequence>
<gene>
    <name evidence="2" type="ORF">RRG08_063264</name>
</gene>
<proteinExistence type="predicted"/>
<dbReference type="Proteomes" id="UP001283361">
    <property type="component" value="Unassembled WGS sequence"/>
</dbReference>
<accession>A0AAE0XPT6</accession>
<feature type="region of interest" description="Disordered" evidence="1">
    <location>
        <begin position="32"/>
        <end position="61"/>
    </location>
</feature>
<reference evidence="2" key="1">
    <citation type="journal article" date="2023" name="G3 (Bethesda)">
        <title>A reference genome for the long-term kleptoplast-retaining sea slug Elysia crispata morphotype clarki.</title>
        <authorList>
            <person name="Eastman K.E."/>
            <person name="Pendleton A.L."/>
            <person name="Shaikh M.A."/>
            <person name="Suttiyut T."/>
            <person name="Ogas R."/>
            <person name="Tomko P."/>
            <person name="Gavelis G."/>
            <person name="Widhalm J.R."/>
            <person name="Wisecaver J.H."/>
        </authorList>
    </citation>
    <scope>NUCLEOTIDE SEQUENCE</scope>
    <source>
        <strain evidence="2">ECLA1</strain>
    </source>
</reference>
<evidence type="ECO:0000313" key="2">
    <source>
        <dbReference type="EMBL" id="KAK3701011.1"/>
    </source>
</evidence>
<name>A0AAE0XPT6_9GAST</name>
<evidence type="ECO:0000256" key="1">
    <source>
        <dbReference type="SAM" id="MobiDB-lite"/>
    </source>
</evidence>
<evidence type="ECO:0000313" key="3">
    <source>
        <dbReference type="Proteomes" id="UP001283361"/>
    </source>
</evidence>
<dbReference type="EMBL" id="JAWDGP010007899">
    <property type="protein sequence ID" value="KAK3701011.1"/>
    <property type="molecule type" value="Genomic_DNA"/>
</dbReference>
<organism evidence="2 3">
    <name type="scientific">Elysia crispata</name>
    <name type="common">lettuce slug</name>
    <dbReference type="NCBI Taxonomy" id="231223"/>
    <lineage>
        <taxon>Eukaryota</taxon>
        <taxon>Metazoa</taxon>
        <taxon>Spiralia</taxon>
        <taxon>Lophotrochozoa</taxon>
        <taxon>Mollusca</taxon>
        <taxon>Gastropoda</taxon>
        <taxon>Heterobranchia</taxon>
        <taxon>Euthyneura</taxon>
        <taxon>Panpulmonata</taxon>
        <taxon>Sacoglossa</taxon>
        <taxon>Placobranchoidea</taxon>
        <taxon>Plakobranchidae</taxon>
        <taxon>Elysia</taxon>
    </lineage>
</organism>
<comment type="caution">
    <text evidence="2">The sequence shown here is derived from an EMBL/GenBank/DDBJ whole genome shotgun (WGS) entry which is preliminary data.</text>
</comment>
<dbReference type="AlphaFoldDB" id="A0AAE0XPT6"/>